<evidence type="ECO:0000313" key="2">
    <source>
        <dbReference type="EMBL" id="BDI03349.1"/>
    </source>
</evidence>
<reference evidence="2" key="1">
    <citation type="submission" date="2022-04" db="EMBL/GenBank/DDBJ databases">
        <title>Whole genome sequence of Sphaerotilus sp. FB-5.</title>
        <authorList>
            <person name="Takeda M."/>
            <person name="Narihara S."/>
            <person name="Akimoto M."/>
            <person name="Akimoto R."/>
            <person name="Nishiyashiki S."/>
            <person name="Murakami T."/>
        </authorList>
    </citation>
    <scope>NUCLEOTIDE SEQUENCE</scope>
    <source>
        <strain evidence="2">FB-5</strain>
    </source>
</reference>
<dbReference type="Proteomes" id="UP001057498">
    <property type="component" value="Chromosome"/>
</dbReference>
<dbReference type="InterPro" id="IPR013976">
    <property type="entry name" value="HDOD"/>
</dbReference>
<evidence type="ECO:0000313" key="3">
    <source>
        <dbReference type="Proteomes" id="UP001057498"/>
    </source>
</evidence>
<keyword evidence="3" id="KW-1185">Reference proteome</keyword>
<feature type="domain" description="HDOD" evidence="1">
    <location>
        <begin position="21"/>
        <end position="223"/>
    </location>
</feature>
<gene>
    <name evidence="2" type="ORF">CATMQ487_03190</name>
</gene>
<dbReference type="PANTHER" id="PTHR33525">
    <property type="match status" value="1"/>
</dbReference>
<protein>
    <recommendedName>
        <fullName evidence="1">HDOD domain-containing protein</fullName>
    </recommendedName>
</protein>
<dbReference type="Pfam" id="PF08668">
    <property type="entry name" value="HDOD"/>
    <property type="match status" value="1"/>
</dbReference>
<proteinExistence type="predicted"/>
<dbReference type="SUPFAM" id="SSF109604">
    <property type="entry name" value="HD-domain/PDEase-like"/>
    <property type="match status" value="1"/>
</dbReference>
<accession>A0ABN6PH52</accession>
<evidence type="ECO:0000259" key="1">
    <source>
        <dbReference type="PROSITE" id="PS51833"/>
    </source>
</evidence>
<dbReference type="EMBL" id="AP025730">
    <property type="protein sequence ID" value="BDI03349.1"/>
    <property type="molecule type" value="Genomic_DNA"/>
</dbReference>
<dbReference type="PROSITE" id="PS51833">
    <property type="entry name" value="HDOD"/>
    <property type="match status" value="1"/>
</dbReference>
<dbReference type="RefSeq" id="WP_251971642.1">
    <property type="nucleotide sequence ID" value="NZ_AP025730.1"/>
</dbReference>
<dbReference type="PANTHER" id="PTHR33525:SF3">
    <property type="entry name" value="RIBONUCLEASE Y"/>
    <property type="match status" value="1"/>
</dbReference>
<sequence>MLTRPLPDLAAWTDHLRRQPIPVLAGTAEEIALLAQAEEARGCVDAAMIARAVEDDPLMTLRLMVHTAGHRHARQVTDAETVTAGVLLMGITPFFRDFSALETVEQHLADSPEALAGLEKVLARAHRAARFAQAFAVHRMDGDATVLREAALLHDFAEMLLWCHAPALALEVARRLAADPHLRSRAAQREVLNIELGELEQQLMRAWRLPQLLIQLTDDHAAGHALIYPQVRTVRLAVQVARHTEQGWDNAALPDDIAEVAELLNLSEPSTQRLLLGIES</sequence>
<dbReference type="Gene3D" id="1.10.3210.10">
    <property type="entry name" value="Hypothetical protein af1432"/>
    <property type="match status" value="1"/>
</dbReference>
<organism evidence="2 3">
    <name type="scientific">Sphaerotilus microaerophilus</name>
    <dbReference type="NCBI Taxonomy" id="2914710"/>
    <lineage>
        <taxon>Bacteria</taxon>
        <taxon>Pseudomonadati</taxon>
        <taxon>Pseudomonadota</taxon>
        <taxon>Betaproteobacteria</taxon>
        <taxon>Burkholderiales</taxon>
        <taxon>Sphaerotilaceae</taxon>
        <taxon>Sphaerotilus</taxon>
    </lineage>
</organism>
<name>A0ABN6PH52_9BURK</name>
<dbReference type="InterPro" id="IPR052340">
    <property type="entry name" value="RNase_Y/CdgJ"/>
</dbReference>